<feature type="signal peptide" evidence="1">
    <location>
        <begin position="1"/>
        <end position="21"/>
    </location>
</feature>
<feature type="non-terminal residue" evidence="2">
    <location>
        <position position="161"/>
    </location>
</feature>
<dbReference type="EMBL" id="JALJOV010001901">
    <property type="protein sequence ID" value="KAK9838431.1"/>
    <property type="molecule type" value="Genomic_DNA"/>
</dbReference>
<organism evidence="2 3">
    <name type="scientific">Apatococcus fuscideae</name>
    <dbReference type="NCBI Taxonomy" id="2026836"/>
    <lineage>
        <taxon>Eukaryota</taxon>
        <taxon>Viridiplantae</taxon>
        <taxon>Chlorophyta</taxon>
        <taxon>core chlorophytes</taxon>
        <taxon>Trebouxiophyceae</taxon>
        <taxon>Chlorellales</taxon>
        <taxon>Chlorellaceae</taxon>
        <taxon>Apatococcus</taxon>
    </lineage>
</organism>
<evidence type="ECO:0000313" key="2">
    <source>
        <dbReference type="EMBL" id="KAK9838431.1"/>
    </source>
</evidence>
<proteinExistence type="predicted"/>
<name>A0AAW1RYC9_9CHLO</name>
<dbReference type="AlphaFoldDB" id="A0AAW1RYC9"/>
<accession>A0AAW1RYC9</accession>
<keyword evidence="1" id="KW-0732">Signal</keyword>
<dbReference type="Proteomes" id="UP001485043">
    <property type="component" value="Unassembled WGS sequence"/>
</dbReference>
<sequence length="161" mass="18433">MRKGTWCLCLGILPVAWSVASDYNYDINYYNDYELFDKGYQYEDHDSTPEYVSPYAGSYEDEMYGDFFEDHEEKTADCRIDQSGAPKFNGTAPCDIKMSGADSQLANLTGGMDGIYKLWSCEGGRPLYKREEPATRLLWYSSHFLDWEVTNETLANNVVDV</sequence>
<evidence type="ECO:0000313" key="3">
    <source>
        <dbReference type="Proteomes" id="UP001485043"/>
    </source>
</evidence>
<gene>
    <name evidence="2" type="ORF">WJX84_007482</name>
</gene>
<protein>
    <submittedName>
        <fullName evidence="2">Uncharacterized protein</fullName>
    </submittedName>
</protein>
<comment type="caution">
    <text evidence="2">The sequence shown here is derived from an EMBL/GenBank/DDBJ whole genome shotgun (WGS) entry which is preliminary data.</text>
</comment>
<evidence type="ECO:0000256" key="1">
    <source>
        <dbReference type="SAM" id="SignalP"/>
    </source>
</evidence>
<keyword evidence="3" id="KW-1185">Reference proteome</keyword>
<feature type="chain" id="PRO_5043878469" evidence="1">
    <location>
        <begin position="22"/>
        <end position="161"/>
    </location>
</feature>
<reference evidence="2 3" key="1">
    <citation type="journal article" date="2024" name="Nat. Commun.">
        <title>Phylogenomics reveals the evolutionary origins of lichenization in chlorophyte algae.</title>
        <authorList>
            <person name="Puginier C."/>
            <person name="Libourel C."/>
            <person name="Otte J."/>
            <person name="Skaloud P."/>
            <person name="Haon M."/>
            <person name="Grisel S."/>
            <person name="Petersen M."/>
            <person name="Berrin J.G."/>
            <person name="Delaux P.M."/>
            <person name="Dal Grande F."/>
            <person name="Keller J."/>
        </authorList>
    </citation>
    <scope>NUCLEOTIDE SEQUENCE [LARGE SCALE GENOMIC DNA]</scope>
    <source>
        <strain evidence="2 3">SAG 2523</strain>
    </source>
</reference>